<accession>A0AAW1TPN9</accession>
<dbReference type="Proteomes" id="UP001431783">
    <property type="component" value="Unassembled WGS sequence"/>
</dbReference>
<comment type="caution">
    <text evidence="1">The sequence shown here is derived from an EMBL/GenBank/DDBJ whole genome shotgun (WGS) entry which is preliminary data.</text>
</comment>
<proteinExistence type="predicted"/>
<evidence type="ECO:0000313" key="1">
    <source>
        <dbReference type="EMBL" id="KAK9870324.1"/>
    </source>
</evidence>
<reference evidence="1 2" key="1">
    <citation type="submission" date="2023-03" db="EMBL/GenBank/DDBJ databases">
        <title>Genome insight into feeding habits of ladybird beetles.</title>
        <authorList>
            <person name="Li H.-S."/>
            <person name="Huang Y.-H."/>
            <person name="Pang H."/>
        </authorList>
    </citation>
    <scope>NUCLEOTIDE SEQUENCE [LARGE SCALE GENOMIC DNA]</scope>
    <source>
        <strain evidence="1">SYSU_2023b</strain>
        <tissue evidence="1">Whole body</tissue>
    </source>
</reference>
<protein>
    <recommendedName>
        <fullName evidence="3">LAGLIDADG homing endonuclease</fullName>
    </recommendedName>
</protein>
<keyword evidence="2" id="KW-1185">Reference proteome</keyword>
<evidence type="ECO:0008006" key="3">
    <source>
        <dbReference type="Google" id="ProtNLM"/>
    </source>
</evidence>
<name>A0AAW1TPN9_9CUCU</name>
<dbReference type="AlphaFoldDB" id="A0AAW1TPN9"/>
<gene>
    <name evidence="1" type="ORF">WA026_006410</name>
</gene>
<sequence>MSIFRALIGVLADFGNRNEGVTLDDNQTVQRMNNSLAMIILQFSKNRSVINRSRRNQSMHLKIKRNDAVSKNISLILENLLKNYESSQLPSHGLGE</sequence>
<organism evidence="1 2">
    <name type="scientific">Henosepilachna vigintioctopunctata</name>
    <dbReference type="NCBI Taxonomy" id="420089"/>
    <lineage>
        <taxon>Eukaryota</taxon>
        <taxon>Metazoa</taxon>
        <taxon>Ecdysozoa</taxon>
        <taxon>Arthropoda</taxon>
        <taxon>Hexapoda</taxon>
        <taxon>Insecta</taxon>
        <taxon>Pterygota</taxon>
        <taxon>Neoptera</taxon>
        <taxon>Endopterygota</taxon>
        <taxon>Coleoptera</taxon>
        <taxon>Polyphaga</taxon>
        <taxon>Cucujiformia</taxon>
        <taxon>Coccinelloidea</taxon>
        <taxon>Coccinellidae</taxon>
        <taxon>Epilachninae</taxon>
        <taxon>Epilachnini</taxon>
        <taxon>Henosepilachna</taxon>
    </lineage>
</organism>
<dbReference type="EMBL" id="JARQZJ010000002">
    <property type="protein sequence ID" value="KAK9870324.1"/>
    <property type="molecule type" value="Genomic_DNA"/>
</dbReference>
<evidence type="ECO:0000313" key="2">
    <source>
        <dbReference type="Proteomes" id="UP001431783"/>
    </source>
</evidence>